<proteinExistence type="predicted"/>
<dbReference type="AlphaFoldDB" id="A0A0E9XGW0"/>
<reference evidence="1" key="2">
    <citation type="journal article" date="2015" name="Fish Shellfish Immunol.">
        <title>Early steps in the European eel (Anguilla anguilla)-Vibrio vulnificus interaction in the gills: Role of the RtxA13 toxin.</title>
        <authorList>
            <person name="Callol A."/>
            <person name="Pajuelo D."/>
            <person name="Ebbesson L."/>
            <person name="Teles M."/>
            <person name="MacKenzie S."/>
            <person name="Amaro C."/>
        </authorList>
    </citation>
    <scope>NUCLEOTIDE SEQUENCE</scope>
</reference>
<accession>A0A0E9XGW0</accession>
<name>A0A0E9XGW0_ANGAN</name>
<dbReference type="EMBL" id="GBXM01006620">
    <property type="protein sequence ID" value="JAI01958.1"/>
    <property type="molecule type" value="Transcribed_RNA"/>
</dbReference>
<reference evidence="1" key="1">
    <citation type="submission" date="2014-11" db="EMBL/GenBank/DDBJ databases">
        <authorList>
            <person name="Amaro Gonzalez C."/>
        </authorList>
    </citation>
    <scope>NUCLEOTIDE SEQUENCE</scope>
</reference>
<evidence type="ECO:0000313" key="1">
    <source>
        <dbReference type="EMBL" id="JAI01958.1"/>
    </source>
</evidence>
<organism evidence="1">
    <name type="scientific">Anguilla anguilla</name>
    <name type="common">European freshwater eel</name>
    <name type="synonym">Muraena anguilla</name>
    <dbReference type="NCBI Taxonomy" id="7936"/>
    <lineage>
        <taxon>Eukaryota</taxon>
        <taxon>Metazoa</taxon>
        <taxon>Chordata</taxon>
        <taxon>Craniata</taxon>
        <taxon>Vertebrata</taxon>
        <taxon>Euteleostomi</taxon>
        <taxon>Actinopterygii</taxon>
        <taxon>Neopterygii</taxon>
        <taxon>Teleostei</taxon>
        <taxon>Anguilliformes</taxon>
        <taxon>Anguillidae</taxon>
        <taxon>Anguilla</taxon>
    </lineage>
</organism>
<protein>
    <submittedName>
        <fullName evidence="1">Uncharacterized protein</fullName>
    </submittedName>
</protein>
<sequence length="48" mass="5320">MILSSVSRLISFLPTFSICTKISVQFFLCISRTEMKPKTSLLFPPPGG</sequence>